<protein>
    <recommendedName>
        <fullName evidence="4">Copper(I)-binding protein</fullName>
    </recommendedName>
</protein>
<dbReference type="Proteomes" id="UP001500635">
    <property type="component" value="Unassembled WGS sequence"/>
</dbReference>
<keyword evidence="3" id="KW-1185">Reference proteome</keyword>
<organism evidence="2 3">
    <name type="scientific">Tsukamurella soli</name>
    <dbReference type="NCBI Taxonomy" id="644556"/>
    <lineage>
        <taxon>Bacteria</taxon>
        <taxon>Bacillati</taxon>
        <taxon>Actinomycetota</taxon>
        <taxon>Actinomycetes</taxon>
        <taxon>Mycobacteriales</taxon>
        <taxon>Tsukamurellaceae</taxon>
        <taxon>Tsukamurella</taxon>
    </lineage>
</organism>
<sequence length="191" mass="18852">MSARSIAAHAPRVATSRRIVTGVAAATVAAGAMMSLSACGSGQISQTADQVSAVNGASGDLGHIALRDVHILYPAVNDQAKIAFVITDQDPIASDTLQSITTAGGGQASISGDTTIKPGKALLGSAPIGTLDSDIDRLKVSLPLTGPLRPGLTTDLTFTFAKSGSVTLPVPIDAGASSGPQEAGSDSGSGS</sequence>
<dbReference type="EMBL" id="BAABFR010000005">
    <property type="protein sequence ID" value="GAA4384677.1"/>
    <property type="molecule type" value="Genomic_DNA"/>
</dbReference>
<reference evidence="3" key="1">
    <citation type="journal article" date="2019" name="Int. J. Syst. Evol. Microbiol.">
        <title>The Global Catalogue of Microorganisms (GCM) 10K type strain sequencing project: providing services to taxonomists for standard genome sequencing and annotation.</title>
        <authorList>
            <consortium name="The Broad Institute Genomics Platform"/>
            <consortium name="The Broad Institute Genome Sequencing Center for Infectious Disease"/>
            <person name="Wu L."/>
            <person name="Ma J."/>
        </authorList>
    </citation>
    <scope>NUCLEOTIDE SEQUENCE [LARGE SCALE GENOMIC DNA]</scope>
    <source>
        <strain evidence="3">JCM 17688</strain>
    </source>
</reference>
<evidence type="ECO:0008006" key="4">
    <source>
        <dbReference type="Google" id="ProtNLM"/>
    </source>
</evidence>
<proteinExistence type="predicted"/>
<dbReference type="Pfam" id="PF04314">
    <property type="entry name" value="PCuAC"/>
    <property type="match status" value="1"/>
</dbReference>
<evidence type="ECO:0000313" key="3">
    <source>
        <dbReference type="Proteomes" id="UP001500635"/>
    </source>
</evidence>
<comment type="caution">
    <text evidence="2">The sequence shown here is derived from an EMBL/GenBank/DDBJ whole genome shotgun (WGS) entry which is preliminary data.</text>
</comment>
<feature type="compositionally biased region" description="Polar residues" evidence="1">
    <location>
        <begin position="178"/>
        <end position="191"/>
    </location>
</feature>
<evidence type="ECO:0000313" key="2">
    <source>
        <dbReference type="EMBL" id="GAA4384677.1"/>
    </source>
</evidence>
<name>A0ABP8J439_9ACTN</name>
<feature type="region of interest" description="Disordered" evidence="1">
    <location>
        <begin position="171"/>
        <end position="191"/>
    </location>
</feature>
<dbReference type="InterPro" id="IPR007410">
    <property type="entry name" value="LpqE-like"/>
</dbReference>
<evidence type="ECO:0000256" key="1">
    <source>
        <dbReference type="SAM" id="MobiDB-lite"/>
    </source>
</evidence>
<gene>
    <name evidence="2" type="ORF">GCM10023147_05390</name>
</gene>
<accession>A0ABP8J439</accession>